<keyword evidence="2 5" id="KW-0689">Ribosomal protein</keyword>
<dbReference type="GO" id="GO:0005840">
    <property type="term" value="C:ribosome"/>
    <property type="evidence" value="ECO:0007669"/>
    <property type="project" value="UniProtKB-KW"/>
</dbReference>
<evidence type="ECO:0000256" key="4">
    <source>
        <dbReference type="ARBA" id="ARBA00035176"/>
    </source>
</evidence>
<reference evidence="6 7" key="1">
    <citation type="submission" date="2018-07" db="EMBL/GenBank/DDBJ databases">
        <title>Genomic Encyclopedia of Type Strains, Phase III (KMG-III): the genomes of soil and plant-associated and newly described type strains.</title>
        <authorList>
            <person name="Whitman W."/>
        </authorList>
    </citation>
    <scope>NUCLEOTIDE SEQUENCE [LARGE SCALE GENOMIC DNA]</scope>
    <source>
        <strain evidence="6 7">CECT 7031</strain>
    </source>
</reference>
<dbReference type="RefSeq" id="WP_070229460.1">
    <property type="nucleotide sequence ID" value="NZ_BJYO01000003.1"/>
</dbReference>
<organism evidence="6 7">
    <name type="scientific">Weissella soli</name>
    <dbReference type="NCBI Taxonomy" id="155866"/>
    <lineage>
        <taxon>Bacteria</taxon>
        <taxon>Bacillati</taxon>
        <taxon>Bacillota</taxon>
        <taxon>Bacilli</taxon>
        <taxon>Lactobacillales</taxon>
        <taxon>Lactobacillaceae</taxon>
        <taxon>Weissella</taxon>
    </lineage>
</organism>
<evidence type="ECO:0000256" key="2">
    <source>
        <dbReference type="ARBA" id="ARBA00022980"/>
    </source>
</evidence>
<comment type="similarity">
    <text evidence="1 5">Belongs to the bacterial ribosomal protein bL33 family.</text>
</comment>
<evidence type="ECO:0000256" key="1">
    <source>
        <dbReference type="ARBA" id="ARBA00007596"/>
    </source>
</evidence>
<dbReference type="Gene3D" id="2.20.28.120">
    <property type="entry name" value="Ribosomal protein L33"/>
    <property type="match status" value="1"/>
</dbReference>
<keyword evidence="3 5" id="KW-0687">Ribonucleoprotein</keyword>
<dbReference type="SUPFAM" id="SSF57829">
    <property type="entry name" value="Zn-binding ribosomal proteins"/>
    <property type="match status" value="1"/>
</dbReference>
<sequence length="49" mass="5571">MAVKKVSLACTICGTRNYMIAKKADRTVRLEVKKFCKICGKHTLHKESM</sequence>
<dbReference type="InterPro" id="IPR001705">
    <property type="entry name" value="Ribosomal_bL33"/>
</dbReference>
<comment type="caution">
    <text evidence="6">The sequence shown here is derived from an EMBL/GenBank/DDBJ whole genome shotgun (WGS) entry which is preliminary data.</text>
</comment>
<dbReference type="OrthoDB" id="9801333at2"/>
<evidence type="ECO:0000313" key="7">
    <source>
        <dbReference type="Proteomes" id="UP000254912"/>
    </source>
</evidence>
<dbReference type="GeneID" id="94545352"/>
<dbReference type="Proteomes" id="UP000254912">
    <property type="component" value="Unassembled WGS sequence"/>
</dbReference>
<accession>A0A288Q9S7</accession>
<dbReference type="KEGG" id="wso:WSWS_00139"/>
<gene>
    <name evidence="5" type="primary">rpmG</name>
    <name evidence="6" type="ORF">DFP99_0913</name>
</gene>
<dbReference type="HAMAP" id="MF_00294">
    <property type="entry name" value="Ribosomal_bL33"/>
    <property type="match status" value="1"/>
</dbReference>
<protein>
    <recommendedName>
        <fullName evidence="4 5">Large ribosomal subunit protein bL33</fullName>
    </recommendedName>
</protein>
<evidence type="ECO:0000256" key="5">
    <source>
        <dbReference type="HAMAP-Rule" id="MF_00294"/>
    </source>
</evidence>
<dbReference type="NCBIfam" id="NF001764">
    <property type="entry name" value="PRK00504.1"/>
    <property type="match status" value="1"/>
</dbReference>
<dbReference type="InterPro" id="IPR011332">
    <property type="entry name" value="Ribosomal_zn-bd"/>
</dbReference>
<dbReference type="InterPro" id="IPR038584">
    <property type="entry name" value="Ribosomal_bL33_sf"/>
</dbReference>
<evidence type="ECO:0000256" key="3">
    <source>
        <dbReference type="ARBA" id="ARBA00023274"/>
    </source>
</evidence>
<keyword evidence="7" id="KW-1185">Reference proteome</keyword>
<dbReference type="AlphaFoldDB" id="A0A288Q9S7"/>
<dbReference type="GO" id="GO:0006412">
    <property type="term" value="P:translation"/>
    <property type="evidence" value="ECO:0007669"/>
    <property type="project" value="UniProtKB-UniRule"/>
</dbReference>
<dbReference type="NCBIfam" id="TIGR01023">
    <property type="entry name" value="rpmG_bact"/>
    <property type="match status" value="1"/>
</dbReference>
<dbReference type="GO" id="GO:0003735">
    <property type="term" value="F:structural constituent of ribosome"/>
    <property type="evidence" value="ECO:0007669"/>
    <property type="project" value="InterPro"/>
</dbReference>
<name>A0A288Q9S7_9LACO</name>
<dbReference type="GO" id="GO:0005737">
    <property type="term" value="C:cytoplasm"/>
    <property type="evidence" value="ECO:0007669"/>
    <property type="project" value="UniProtKB-ARBA"/>
</dbReference>
<proteinExistence type="inferred from homology"/>
<dbReference type="EMBL" id="QRAS01000002">
    <property type="protein sequence ID" value="RDL06534.1"/>
    <property type="molecule type" value="Genomic_DNA"/>
</dbReference>
<evidence type="ECO:0000313" key="6">
    <source>
        <dbReference type="EMBL" id="RDL06534.1"/>
    </source>
</evidence>
<dbReference type="GO" id="GO:1990904">
    <property type="term" value="C:ribonucleoprotein complex"/>
    <property type="evidence" value="ECO:0007669"/>
    <property type="project" value="UniProtKB-KW"/>
</dbReference>
<dbReference type="Pfam" id="PF00471">
    <property type="entry name" value="Ribosomal_L33"/>
    <property type="match status" value="1"/>
</dbReference>